<dbReference type="Gene3D" id="1.20.1250.20">
    <property type="entry name" value="MFS general substrate transporter like domains"/>
    <property type="match status" value="1"/>
</dbReference>
<dbReference type="InterPro" id="IPR020846">
    <property type="entry name" value="MFS_dom"/>
</dbReference>
<feature type="transmembrane region" description="Helical" evidence="8">
    <location>
        <begin position="410"/>
        <end position="431"/>
    </location>
</feature>
<organism evidence="10 11">
    <name type="scientific">Neoarthrinium moseri</name>
    <dbReference type="NCBI Taxonomy" id="1658444"/>
    <lineage>
        <taxon>Eukaryota</taxon>
        <taxon>Fungi</taxon>
        <taxon>Dikarya</taxon>
        <taxon>Ascomycota</taxon>
        <taxon>Pezizomycotina</taxon>
        <taxon>Sordariomycetes</taxon>
        <taxon>Xylariomycetidae</taxon>
        <taxon>Amphisphaeriales</taxon>
        <taxon>Apiosporaceae</taxon>
        <taxon>Neoarthrinium</taxon>
    </lineage>
</organism>
<feature type="transmembrane region" description="Helical" evidence="8">
    <location>
        <begin position="66"/>
        <end position="88"/>
    </location>
</feature>
<dbReference type="AlphaFoldDB" id="A0A9P9WE65"/>
<feature type="transmembrane region" description="Helical" evidence="8">
    <location>
        <begin position="443"/>
        <end position="461"/>
    </location>
</feature>
<keyword evidence="3 7" id="KW-0813">Transport</keyword>
<protein>
    <recommendedName>
        <fullName evidence="9">Major facilitator superfamily (MFS) profile domain-containing protein</fullName>
    </recommendedName>
</protein>
<evidence type="ECO:0000256" key="6">
    <source>
        <dbReference type="ARBA" id="ARBA00023136"/>
    </source>
</evidence>
<evidence type="ECO:0000313" key="11">
    <source>
        <dbReference type="Proteomes" id="UP000829685"/>
    </source>
</evidence>
<keyword evidence="5 8" id="KW-1133">Transmembrane helix</keyword>
<dbReference type="PANTHER" id="PTHR48022">
    <property type="entry name" value="PLASTIDIC GLUCOSE TRANSPORTER 4"/>
    <property type="match status" value="1"/>
</dbReference>
<evidence type="ECO:0000256" key="4">
    <source>
        <dbReference type="ARBA" id="ARBA00022692"/>
    </source>
</evidence>
<dbReference type="InterPro" id="IPR003663">
    <property type="entry name" value="Sugar/inositol_transpt"/>
</dbReference>
<feature type="transmembrane region" description="Helical" evidence="8">
    <location>
        <begin position="369"/>
        <end position="389"/>
    </location>
</feature>
<dbReference type="Proteomes" id="UP000829685">
    <property type="component" value="Unassembled WGS sequence"/>
</dbReference>
<keyword evidence="11" id="KW-1185">Reference proteome</keyword>
<reference evidence="10" key="1">
    <citation type="submission" date="2021-03" db="EMBL/GenBank/DDBJ databases">
        <title>Revisited historic fungal species revealed as producer of novel bioactive compounds through whole genome sequencing and comparative genomics.</title>
        <authorList>
            <person name="Vignolle G.A."/>
            <person name="Hochenegger N."/>
            <person name="Mach R.L."/>
            <person name="Mach-Aigner A.R."/>
            <person name="Javad Rahimi M."/>
            <person name="Salim K.A."/>
            <person name="Chan C.M."/>
            <person name="Lim L.B.L."/>
            <person name="Cai F."/>
            <person name="Druzhinina I.S."/>
            <person name="U'Ren J.M."/>
            <person name="Derntl C."/>
        </authorList>
    </citation>
    <scope>NUCLEOTIDE SEQUENCE</scope>
    <source>
        <strain evidence="10">TUCIM 5799</strain>
    </source>
</reference>
<feature type="transmembrane region" description="Helical" evidence="8">
    <location>
        <begin position="12"/>
        <end position="32"/>
    </location>
</feature>
<evidence type="ECO:0000256" key="8">
    <source>
        <dbReference type="SAM" id="Phobius"/>
    </source>
</evidence>
<comment type="subcellular location">
    <subcellularLocation>
        <location evidence="1">Membrane</location>
        <topology evidence="1">Multi-pass membrane protein</topology>
    </subcellularLocation>
</comment>
<dbReference type="InterPro" id="IPR005828">
    <property type="entry name" value="MFS_sugar_transport-like"/>
</dbReference>
<dbReference type="InterPro" id="IPR050360">
    <property type="entry name" value="MFS_Sugar_Transporters"/>
</dbReference>
<evidence type="ECO:0000259" key="9">
    <source>
        <dbReference type="PROSITE" id="PS50850"/>
    </source>
</evidence>
<feature type="transmembrane region" description="Helical" evidence="8">
    <location>
        <begin position="343"/>
        <end position="363"/>
    </location>
</feature>
<dbReference type="PROSITE" id="PS50850">
    <property type="entry name" value="MFS"/>
    <property type="match status" value="1"/>
</dbReference>
<proteinExistence type="inferred from homology"/>
<dbReference type="SUPFAM" id="SSF103473">
    <property type="entry name" value="MFS general substrate transporter"/>
    <property type="match status" value="1"/>
</dbReference>
<feature type="domain" description="Major facilitator superfamily (MFS) profile" evidence="9">
    <location>
        <begin position="19"/>
        <end position="465"/>
    </location>
</feature>
<evidence type="ECO:0000256" key="3">
    <source>
        <dbReference type="ARBA" id="ARBA00022448"/>
    </source>
</evidence>
<dbReference type="GO" id="GO:0016020">
    <property type="term" value="C:membrane"/>
    <property type="evidence" value="ECO:0007669"/>
    <property type="project" value="UniProtKB-SubCell"/>
</dbReference>
<evidence type="ECO:0000256" key="1">
    <source>
        <dbReference type="ARBA" id="ARBA00004141"/>
    </source>
</evidence>
<feature type="transmembrane region" description="Helical" evidence="8">
    <location>
        <begin position="161"/>
        <end position="178"/>
    </location>
</feature>
<evidence type="ECO:0000313" key="10">
    <source>
        <dbReference type="EMBL" id="KAI1859071.1"/>
    </source>
</evidence>
<name>A0A9P9WE65_9PEZI</name>
<dbReference type="Pfam" id="PF00083">
    <property type="entry name" value="Sugar_tr"/>
    <property type="match status" value="1"/>
</dbReference>
<keyword evidence="4 8" id="KW-0812">Transmembrane</keyword>
<evidence type="ECO:0000256" key="7">
    <source>
        <dbReference type="RuleBase" id="RU003346"/>
    </source>
</evidence>
<feature type="transmembrane region" description="Helical" evidence="8">
    <location>
        <begin position="185"/>
        <end position="208"/>
    </location>
</feature>
<evidence type="ECO:0000256" key="2">
    <source>
        <dbReference type="ARBA" id="ARBA00010992"/>
    </source>
</evidence>
<evidence type="ECO:0000256" key="5">
    <source>
        <dbReference type="ARBA" id="ARBA00022989"/>
    </source>
</evidence>
<accession>A0A9P9WE65</accession>
<dbReference type="NCBIfam" id="TIGR00879">
    <property type="entry name" value="SP"/>
    <property type="match status" value="1"/>
</dbReference>
<dbReference type="PANTHER" id="PTHR48022:SF2">
    <property type="entry name" value="PLASTIDIC GLUCOSE TRANSPORTER 4"/>
    <property type="match status" value="1"/>
</dbReference>
<dbReference type="EMBL" id="JAFIMR010000035">
    <property type="protein sequence ID" value="KAI1859071.1"/>
    <property type="molecule type" value="Genomic_DNA"/>
</dbReference>
<gene>
    <name evidence="10" type="ORF">JX265_010548</name>
</gene>
<feature type="transmembrane region" description="Helical" evidence="8">
    <location>
        <begin position="311"/>
        <end position="331"/>
    </location>
</feature>
<keyword evidence="6 8" id="KW-0472">Membrane</keyword>
<comment type="similarity">
    <text evidence="2 7">Belongs to the major facilitator superfamily. Sugar transporter (TC 2.A.1.1) family.</text>
</comment>
<dbReference type="GO" id="GO:0005351">
    <property type="term" value="F:carbohydrate:proton symporter activity"/>
    <property type="evidence" value="ECO:0007669"/>
    <property type="project" value="TreeGrafter"/>
</dbReference>
<feature type="transmembrane region" description="Helical" evidence="8">
    <location>
        <begin position="100"/>
        <end position="119"/>
    </location>
</feature>
<sequence>MAFRKPQFLREMTIRMLRIYLFASIGAMNFGYDNNWWSGVIGAQSFIDHYGRDNGPNTPRTLPSSWLSAASGTPIAGWIVGCLTAGYVTSRFGRKKTMVIICLIALVGMVIQCAVRNYWALMVGRLINAVSMGIEANTVPMYMAELAPASIRGGLVNFYQTWLYVGAILASALVYASTKHFQGQWAYMLPIVVQLLPPVMLLCSVWFIPESPRWLLQKGRRDAAHKAFFYIHEHSATKDQIALELDTIEQAMILESENHRATSYTDCFKGSNARRSLVAIGVQTLQQAQGNSFFTSYLVIFLKQVGVQEPQLIACAKICCCLAGCFAAFYLTDKIGRRPMLMGGSFFMAGLMMTVSGLASWTPGGVSGASAQGCIAAILLHGVFSAATWGSTMWTVTTEVATTQLRERTIALATVIGFVASLLITYINPFIQNEPGNLGTRVGMIYGSISLLSLAFVFLFVPEMKHKSLEELDQLFHANIPAWRSHHFVITASTTKISDIEAPELDDPTKVDEVIYKNAQDAKLAKTTASES</sequence>
<comment type="caution">
    <text evidence="10">The sequence shown here is derived from an EMBL/GenBank/DDBJ whole genome shotgun (WGS) entry which is preliminary data.</text>
</comment>
<dbReference type="InterPro" id="IPR036259">
    <property type="entry name" value="MFS_trans_sf"/>
</dbReference>